<dbReference type="InterPro" id="IPR033900">
    <property type="entry name" value="Gram_neg_porin_domain"/>
</dbReference>
<dbReference type="InterPro" id="IPR023614">
    <property type="entry name" value="Porin_dom_sf"/>
</dbReference>
<sequence>MKRVALTTAISAAMLAGSVQAATIYEGNGLKYDLKGDLQVQLRQKIGDNQDQDLEFDDLELKNRVTYDLNDGMSAFAQLDYSFDKRANDQSADSQDGGKLEEAYLGLKFDNIALRVGKQNYSTDEFSVEKAYETVVEDDIFDLNDDAGDDVIRVDAQFDNLFVSLSTDLKAEGNADSDGTKSTDLFVSTDLGNVGLMAAYQNYQEMGSDSVSSWGVGVTFDAGFARFGADYGSMEDTADVYNLVASFPVAETTTVAVGVQNRDEDAGDDITGWYANATYKFPEQKAVSVFGEIGDTDADNTDPGYLVGMRIVF</sequence>
<dbReference type="PANTHER" id="PTHR34501">
    <property type="entry name" value="PROTEIN YDDL-RELATED"/>
    <property type="match status" value="1"/>
</dbReference>
<dbReference type="Gene3D" id="2.40.160.10">
    <property type="entry name" value="Porin"/>
    <property type="match status" value="1"/>
</dbReference>
<dbReference type="STRING" id="355243.SAMN03080615_00048"/>
<protein>
    <submittedName>
        <fullName evidence="6">Outer membrane protein (Porin)</fullName>
    </submittedName>
</protein>
<feature type="chain" id="PRO_5011697871" evidence="4">
    <location>
        <begin position="22"/>
        <end position="313"/>
    </location>
</feature>
<dbReference type="InterPro" id="IPR050298">
    <property type="entry name" value="Gram-neg_bact_OMP"/>
</dbReference>
<keyword evidence="7" id="KW-1185">Reference proteome</keyword>
<dbReference type="RefSeq" id="WP_091352367.1">
    <property type="nucleotide sequence ID" value="NZ_AP025284.1"/>
</dbReference>
<dbReference type="AlphaFoldDB" id="A0A1H9CLP3"/>
<dbReference type="Pfam" id="PF13609">
    <property type="entry name" value="Porin_4"/>
    <property type="match status" value="1"/>
</dbReference>
<evidence type="ECO:0000256" key="1">
    <source>
        <dbReference type="ARBA" id="ARBA00004571"/>
    </source>
</evidence>
<feature type="signal peptide" evidence="4">
    <location>
        <begin position="1"/>
        <end position="21"/>
    </location>
</feature>
<reference evidence="7" key="1">
    <citation type="submission" date="2016-10" db="EMBL/GenBank/DDBJ databases">
        <authorList>
            <person name="Varghese N."/>
            <person name="Submissions S."/>
        </authorList>
    </citation>
    <scope>NUCLEOTIDE SEQUENCE [LARGE SCALE GENOMIC DNA]</scope>
    <source>
        <strain evidence="7">DSM 18887</strain>
    </source>
</reference>
<dbReference type="SUPFAM" id="SSF56935">
    <property type="entry name" value="Porins"/>
    <property type="match status" value="1"/>
</dbReference>
<dbReference type="GO" id="GO:0009279">
    <property type="term" value="C:cell outer membrane"/>
    <property type="evidence" value="ECO:0007669"/>
    <property type="project" value="UniProtKB-SubCell"/>
</dbReference>
<dbReference type="EMBL" id="FOGB01000001">
    <property type="protein sequence ID" value="SEQ02125.1"/>
    <property type="molecule type" value="Genomic_DNA"/>
</dbReference>
<proteinExistence type="predicted"/>
<evidence type="ECO:0000259" key="5">
    <source>
        <dbReference type="Pfam" id="PF13609"/>
    </source>
</evidence>
<dbReference type="GO" id="GO:0015288">
    <property type="term" value="F:porin activity"/>
    <property type="evidence" value="ECO:0007669"/>
    <property type="project" value="InterPro"/>
</dbReference>
<accession>A0A1H9CLP3</accession>
<dbReference type="Proteomes" id="UP000198749">
    <property type="component" value="Unassembled WGS sequence"/>
</dbReference>
<evidence type="ECO:0000256" key="2">
    <source>
        <dbReference type="ARBA" id="ARBA00022729"/>
    </source>
</evidence>
<feature type="domain" description="Porin" evidence="5">
    <location>
        <begin position="9"/>
        <end position="300"/>
    </location>
</feature>
<evidence type="ECO:0000256" key="3">
    <source>
        <dbReference type="ARBA" id="ARBA00023136"/>
    </source>
</evidence>
<gene>
    <name evidence="6" type="ORF">SAMN03080615_00048</name>
</gene>
<evidence type="ECO:0000313" key="7">
    <source>
        <dbReference type="Proteomes" id="UP000198749"/>
    </source>
</evidence>
<keyword evidence="2 4" id="KW-0732">Signal</keyword>
<dbReference type="PANTHER" id="PTHR34501:SF2">
    <property type="entry name" value="OUTER MEMBRANE PORIN F-RELATED"/>
    <property type="match status" value="1"/>
</dbReference>
<keyword evidence="3" id="KW-0472">Membrane</keyword>
<comment type="subcellular location">
    <subcellularLocation>
        <location evidence="1">Cell outer membrane</location>
        <topology evidence="1">Multi-pass membrane protein</topology>
    </subcellularLocation>
</comment>
<organism evidence="6 7">
    <name type="scientific">Amphritea atlantica</name>
    <dbReference type="NCBI Taxonomy" id="355243"/>
    <lineage>
        <taxon>Bacteria</taxon>
        <taxon>Pseudomonadati</taxon>
        <taxon>Pseudomonadota</taxon>
        <taxon>Gammaproteobacteria</taxon>
        <taxon>Oceanospirillales</taxon>
        <taxon>Oceanospirillaceae</taxon>
        <taxon>Amphritea</taxon>
    </lineage>
</organism>
<evidence type="ECO:0000256" key="4">
    <source>
        <dbReference type="SAM" id="SignalP"/>
    </source>
</evidence>
<name>A0A1H9CLP3_9GAMM</name>
<evidence type="ECO:0000313" key="6">
    <source>
        <dbReference type="EMBL" id="SEQ02125.1"/>
    </source>
</evidence>
<dbReference type="OrthoDB" id="5622917at2"/>